<accession>A0A9P1BDM5</accession>
<dbReference type="EMBL" id="CAMXCT030000001">
    <property type="protein sequence ID" value="CAL4758785.1"/>
    <property type="molecule type" value="Genomic_DNA"/>
</dbReference>
<keyword evidence="5" id="KW-1185">Reference proteome</keyword>
<evidence type="ECO:0000313" key="5">
    <source>
        <dbReference type="Proteomes" id="UP001152797"/>
    </source>
</evidence>
<comment type="caution">
    <text evidence="2">The sequence shown here is derived from an EMBL/GenBank/DDBJ whole genome shotgun (WGS) entry which is preliminary data.</text>
</comment>
<sequence length="938" mass="104559">MDGTVYTYVRRTGNRQRLLFSFRLTRNKALELRAFIQAYYAQRIKMTDHEGREWLGNLVNNPFEFDTPQRAAPAIAPMPRGEYQAITLEFEGLATNYGTEPVNILAIQWTPDGPLSHYGDRTISGFIQGRILSISQIDNVVDVSGGGYSESVQITLDDHDGSIKAILDAHDVHKRPCYIYQWFEGLDLSERFIVFQGQVSSPITWREGDRSVSFTIVSKLEDREIGFSAEEGAFESIPERLVGQPWPMVFGTALDVPALALTEPRLGTITSGAAIRDFTLPLEIQMLTGLFVNMQVLQLMFFDLAAYALENGNEAAATEYQAELSQILIRQADLANQINQLEEELADQIEQETPTLTVLGGENFPQNQTLTIDINEGLFTGYFQGQTFHILSRQHPRFGEVEQPFAYVTFVIDNPGGLQPRELVQYTERIIGEKADFFFAPAGSRVKLASGEPQDYVASIVPGNVLNVSAYRAFEGVKRLVTVPPELYSVRVESFGSIGAVIVRLDQPLSNRAGEGWEDEIYVTFESSIGPNVADILEYLIAVWTPELSTDSLSFDHIRSVTASYPANFAILDRKNVIQVLKEISRQARCAIWLSGTTFKMRYLPEVPDAVTTITESDIMPKSMEVSHTETEDLVTKLTAEWRESYAAVEPNKVILKHNVKKYGTMESVEDYYIYNSQELVVKSATFWLIRQANTWKRVKFSTPISKLQLETLDGVELDFNTGYIANEDVIGIVEKADYDSDRHEIDFEVWTPVKAGTMVTYDFAYPAEVDQTLLFPTVEEIAAGNAGGDGPGKNANGQLLPPTFAIVPGYRIHQDYGDPRPSDTGDVAPPLPTNLILASLFDLNDPGLETSDYDQTPYAPGVVSTQIDIRRTQIVDSATGEAATLDSFFNQVKDGTIHLKPSITISDETNESPFNFVYDATIGQFAPEAAHLYDDEA</sequence>
<evidence type="ECO:0000313" key="2">
    <source>
        <dbReference type="EMBL" id="CAI3971473.1"/>
    </source>
</evidence>
<name>A0A9P1BDM5_9DINO</name>
<gene>
    <name evidence="2" type="ORF">C1SCF055_LOCUS63</name>
</gene>
<reference evidence="2" key="1">
    <citation type="submission" date="2022-10" db="EMBL/GenBank/DDBJ databases">
        <authorList>
            <person name="Chen Y."/>
            <person name="Dougan E. K."/>
            <person name="Chan C."/>
            <person name="Rhodes N."/>
            <person name="Thang M."/>
        </authorList>
    </citation>
    <scope>NUCLEOTIDE SEQUENCE</scope>
</reference>
<proteinExistence type="predicted"/>
<dbReference type="Proteomes" id="UP001152797">
    <property type="component" value="Unassembled WGS sequence"/>
</dbReference>
<evidence type="ECO:0000256" key="1">
    <source>
        <dbReference type="SAM" id="Coils"/>
    </source>
</evidence>
<evidence type="ECO:0000313" key="4">
    <source>
        <dbReference type="EMBL" id="CAL4758785.1"/>
    </source>
</evidence>
<feature type="coiled-coil region" evidence="1">
    <location>
        <begin position="324"/>
        <end position="352"/>
    </location>
</feature>
<dbReference type="AlphaFoldDB" id="A0A9P1BDM5"/>
<protein>
    <submittedName>
        <fullName evidence="4">Tip attachment protein J domain-containing protein</fullName>
    </submittedName>
</protein>
<dbReference type="EMBL" id="CAMXCT020000001">
    <property type="protein sequence ID" value="CAL1124848.1"/>
    <property type="molecule type" value="Genomic_DNA"/>
</dbReference>
<dbReference type="EMBL" id="CAMXCT010000001">
    <property type="protein sequence ID" value="CAI3971473.1"/>
    <property type="molecule type" value="Genomic_DNA"/>
</dbReference>
<evidence type="ECO:0000313" key="3">
    <source>
        <dbReference type="EMBL" id="CAL1124848.1"/>
    </source>
</evidence>
<reference evidence="3" key="2">
    <citation type="submission" date="2024-04" db="EMBL/GenBank/DDBJ databases">
        <authorList>
            <person name="Chen Y."/>
            <person name="Shah S."/>
            <person name="Dougan E. K."/>
            <person name="Thang M."/>
            <person name="Chan C."/>
        </authorList>
    </citation>
    <scope>NUCLEOTIDE SEQUENCE [LARGE SCALE GENOMIC DNA]</scope>
</reference>
<keyword evidence="1" id="KW-0175">Coiled coil</keyword>
<organism evidence="2">
    <name type="scientific">Cladocopium goreaui</name>
    <dbReference type="NCBI Taxonomy" id="2562237"/>
    <lineage>
        <taxon>Eukaryota</taxon>
        <taxon>Sar</taxon>
        <taxon>Alveolata</taxon>
        <taxon>Dinophyceae</taxon>
        <taxon>Suessiales</taxon>
        <taxon>Symbiodiniaceae</taxon>
        <taxon>Cladocopium</taxon>
    </lineage>
</organism>